<reference evidence="1" key="1">
    <citation type="journal article" date="2015" name="Nature">
        <title>Complex archaea that bridge the gap between prokaryotes and eukaryotes.</title>
        <authorList>
            <person name="Spang A."/>
            <person name="Saw J.H."/>
            <person name="Jorgensen S.L."/>
            <person name="Zaremba-Niedzwiedzka K."/>
            <person name="Martijn J."/>
            <person name="Lind A.E."/>
            <person name="van Eijk R."/>
            <person name="Schleper C."/>
            <person name="Guy L."/>
            <person name="Ettema T.J."/>
        </authorList>
    </citation>
    <scope>NUCLEOTIDE SEQUENCE</scope>
</reference>
<accession>A0A0F9B2H1</accession>
<dbReference type="Gene3D" id="2.120.10.30">
    <property type="entry name" value="TolB, C-terminal domain"/>
    <property type="match status" value="1"/>
</dbReference>
<dbReference type="InterPro" id="IPR011042">
    <property type="entry name" value="6-blade_b-propeller_TolB-like"/>
</dbReference>
<sequence length="337" mass="35966">MPFALLTALLTALTLAATNAPAHAMAQVIIADGAVATQGGLSWGPDSVRFAFAGKRLTIYNTVGGKMRQAPVADPFYVNWLKDGRVAALFLEGDNTMLALLNPDTGRLARVVMPPGTVSVHDLPLEKGVLLLAQALKKTTLRGLETKHALYSLSPDGQIKERFATSHVYDSRNAELPALRGWIASRPNPVDGRMLLLEFRSPPERNQYIKLSMVDPATGQKDEIYRASAEVLPLEGDFSPNGRRIALANSDGKLGIVSMDGSVKAVDDKLSGVSPAWSPAGSQIFFGGRVFDSDGSSKKEVLAKEPSARCFWRPDGTGMAVVSEGGTLLLLAGITNP</sequence>
<organism evidence="1">
    <name type="scientific">marine sediment metagenome</name>
    <dbReference type="NCBI Taxonomy" id="412755"/>
    <lineage>
        <taxon>unclassified sequences</taxon>
        <taxon>metagenomes</taxon>
        <taxon>ecological metagenomes</taxon>
    </lineage>
</organism>
<evidence type="ECO:0008006" key="2">
    <source>
        <dbReference type="Google" id="ProtNLM"/>
    </source>
</evidence>
<dbReference type="SUPFAM" id="SSF82171">
    <property type="entry name" value="DPP6 N-terminal domain-like"/>
    <property type="match status" value="1"/>
</dbReference>
<dbReference type="EMBL" id="LAZR01051601">
    <property type="protein sequence ID" value="KKK84809.1"/>
    <property type="molecule type" value="Genomic_DNA"/>
</dbReference>
<evidence type="ECO:0000313" key="1">
    <source>
        <dbReference type="EMBL" id="KKK84809.1"/>
    </source>
</evidence>
<comment type="caution">
    <text evidence="1">The sequence shown here is derived from an EMBL/GenBank/DDBJ whole genome shotgun (WGS) entry which is preliminary data.</text>
</comment>
<name>A0A0F9B2H1_9ZZZZ</name>
<feature type="non-terminal residue" evidence="1">
    <location>
        <position position="337"/>
    </location>
</feature>
<gene>
    <name evidence="1" type="ORF">LCGC14_2779610</name>
</gene>
<protein>
    <recommendedName>
        <fullName evidence="2">Dipeptidylpeptidase IV N-terminal domain-containing protein</fullName>
    </recommendedName>
</protein>
<dbReference type="AlphaFoldDB" id="A0A0F9B2H1"/>
<proteinExistence type="predicted"/>